<comment type="caution">
    <text evidence="2">The sequence shown here is derived from an EMBL/GenBank/DDBJ whole genome shotgun (WGS) entry which is preliminary data.</text>
</comment>
<dbReference type="EMBL" id="LAZR01008156">
    <property type="protein sequence ID" value="KKM80594.1"/>
    <property type="molecule type" value="Genomic_DNA"/>
</dbReference>
<proteinExistence type="predicted"/>
<sequence>MERQQAIERYSKLRLTSLSQKEREKQLNRMTYENWSHAEGWNSLSKSIQQEFEKEQGIENPELEKYDAILMVWFKYIFQSVSNKFLCQKLNIESIVEEPKKMEPCPCCGYRTNGGKRGNYEICRICMWEDDGRDNQNSSETAGANGENSLAIGRYNYLIHGLYDPERTDLMKYKSKESLYKKGRVFEILDNRFLIEKGTTWKCKITIPNETL</sequence>
<protein>
    <recommendedName>
        <fullName evidence="1">Cysteine-rich CPCC domain-containing protein</fullName>
    </recommendedName>
</protein>
<gene>
    <name evidence="2" type="ORF">LCGC14_1338300</name>
</gene>
<name>A0A0F9KEA1_9ZZZZ</name>
<organism evidence="2">
    <name type="scientific">marine sediment metagenome</name>
    <dbReference type="NCBI Taxonomy" id="412755"/>
    <lineage>
        <taxon>unclassified sequences</taxon>
        <taxon>metagenomes</taxon>
        <taxon>ecological metagenomes</taxon>
    </lineage>
</organism>
<dbReference type="AlphaFoldDB" id="A0A0F9KEA1"/>
<evidence type="ECO:0000313" key="2">
    <source>
        <dbReference type="EMBL" id="KKM80594.1"/>
    </source>
</evidence>
<dbReference type="Pfam" id="PF14206">
    <property type="entry name" value="Cys_rich_CPCC"/>
    <property type="match status" value="1"/>
</dbReference>
<dbReference type="InterPro" id="IPR025983">
    <property type="entry name" value="Cys_rich_CPCC"/>
</dbReference>
<evidence type="ECO:0000259" key="1">
    <source>
        <dbReference type="Pfam" id="PF14206"/>
    </source>
</evidence>
<reference evidence="2" key="1">
    <citation type="journal article" date="2015" name="Nature">
        <title>Complex archaea that bridge the gap between prokaryotes and eukaryotes.</title>
        <authorList>
            <person name="Spang A."/>
            <person name="Saw J.H."/>
            <person name="Jorgensen S.L."/>
            <person name="Zaremba-Niedzwiedzka K."/>
            <person name="Martijn J."/>
            <person name="Lind A.E."/>
            <person name="van Eijk R."/>
            <person name="Schleper C."/>
            <person name="Guy L."/>
            <person name="Ettema T.J."/>
        </authorList>
    </citation>
    <scope>NUCLEOTIDE SEQUENCE</scope>
</reference>
<feature type="domain" description="Cysteine-rich CPCC" evidence="1">
    <location>
        <begin position="104"/>
        <end position="172"/>
    </location>
</feature>
<accession>A0A0F9KEA1</accession>